<dbReference type="EMBL" id="JAUOEL010000002">
    <property type="protein sequence ID" value="MDO5973719.1"/>
    <property type="molecule type" value="Genomic_DNA"/>
</dbReference>
<dbReference type="InterPro" id="IPR053142">
    <property type="entry name" value="PchR_regulatory_protein"/>
</dbReference>
<proteinExistence type="predicted"/>
<evidence type="ECO:0000313" key="6">
    <source>
        <dbReference type="Proteomes" id="UP001176806"/>
    </source>
</evidence>
<dbReference type="Pfam" id="PF12833">
    <property type="entry name" value="HTH_18"/>
    <property type="match status" value="1"/>
</dbReference>
<dbReference type="InterPro" id="IPR009057">
    <property type="entry name" value="Homeodomain-like_sf"/>
</dbReference>
<gene>
    <name evidence="5" type="ORF">Q4Q40_05945</name>
</gene>
<dbReference type="Gene3D" id="1.10.10.60">
    <property type="entry name" value="Homeodomain-like"/>
    <property type="match status" value="1"/>
</dbReference>
<accession>A0ABT8WL55</accession>
<dbReference type="SMART" id="SM00342">
    <property type="entry name" value="HTH_ARAC"/>
    <property type="match status" value="1"/>
</dbReference>
<comment type="caution">
    <text evidence="5">The sequence shown here is derived from an EMBL/GenBank/DDBJ whole genome shotgun (WGS) entry which is preliminary data.</text>
</comment>
<dbReference type="PANTHER" id="PTHR47893:SF1">
    <property type="entry name" value="REGULATORY PROTEIN PCHR"/>
    <property type="match status" value="1"/>
</dbReference>
<dbReference type="PANTHER" id="PTHR47893">
    <property type="entry name" value="REGULATORY PROTEIN PCHR"/>
    <property type="match status" value="1"/>
</dbReference>
<name>A0ABT8WL55_9FLAO</name>
<protein>
    <submittedName>
        <fullName evidence="5">Helix-turn-helix transcriptional regulator</fullName>
    </submittedName>
</protein>
<reference evidence="5" key="1">
    <citation type="submission" date="2023-07" db="EMBL/GenBank/DDBJ databases">
        <title>Two novel species in the genus Flavivirga.</title>
        <authorList>
            <person name="Kwon K."/>
        </authorList>
    </citation>
    <scope>NUCLEOTIDE SEQUENCE</scope>
    <source>
        <strain evidence="5">KACC 14158</strain>
    </source>
</reference>
<evidence type="ECO:0000256" key="3">
    <source>
        <dbReference type="ARBA" id="ARBA00023163"/>
    </source>
</evidence>
<feature type="domain" description="HTH araC/xylS-type" evidence="4">
    <location>
        <begin position="215"/>
        <end position="313"/>
    </location>
</feature>
<dbReference type="RefSeq" id="WP_303300840.1">
    <property type="nucleotide sequence ID" value="NZ_BAABDA010000051.1"/>
</dbReference>
<evidence type="ECO:0000256" key="1">
    <source>
        <dbReference type="ARBA" id="ARBA00023015"/>
    </source>
</evidence>
<evidence type="ECO:0000256" key="2">
    <source>
        <dbReference type="ARBA" id="ARBA00023125"/>
    </source>
</evidence>
<keyword evidence="6" id="KW-1185">Reference proteome</keyword>
<dbReference type="PRINTS" id="PR00032">
    <property type="entry name" value="HTHARAC"/>
</dbReference>
<dbReference type="PROSITE" id="PS01124">
    <property type="entry name" value="HTH_ARAC_FAMILY_2"/>
    <property type="match status" value="1"/>
</dbReference>
<sequence>METLKTNFEDAITEELNTTKYNGFTKIEYRISPQFGRGIIIELHLNNIVISISKFILNQDLTVKNQAEKHSIQLAFLLEGEKIIRINSDDKELPFESQESYMASISPHKGYNRISGEKPFKEIKISLSKQFLSLHGLDNQVIFKKITDANLIIPITNDLFSVLSDLETKKIKGISQKIYLEAKVLEILAIQIDNYKNRNVLSLNLKNNKHLKKLFILKQFLQTNLDKNYTIPMLVKHIGVNENLLRSEFKRVFNCTISEYFTKKKMNKAKHLLENTELPIYEISENVGYKNATHFSAAFKRFYNETPKEFRIKICTENSN</sequence>
<keyword evidence="2" id="KW-0238">DNA-binding</keyword>
<dbReference type="InterPro" id="IPR018060">
    <property type="entry name" value="HTH_AraC"/>
</dbReference>
<evidence type="ECO:0000313" key="5">
    <source>
        <dbReference type="EMBL" id="MDO5973719.1"/>
    </source>
</evidence>
<dbReference type="InterPro" id="IPR020449">
    <property type="entry name" value="Tscrpt_reg_AraC-type_HTH"/>
</dbReference>
<dbReference type="Proteomes" id="UP001176806">
    <property type="component" value="Unassembled WGS sequence"/>
</dbReference>
<keyword evidence="1" id="KW-0805">Transcription regulation</keyword>
<dbReference type="SUPFAM" id="SSF46689">
    <property type="entry name" value="Homeodomain-like"/>
    <property type="match status" value="1"/>
</dbReference>
<evidence type="ECO:0000259" key="4">
    <source>
        <dbReference type="PROSITE" id="PS01124"/>
    </source>
</evidence>
<dbReference type="InterPro" id="IPR018062">
    <property type="entry name" value="HTH_AraC-typ_CS"/>
</dbReference>
<keyword evidence="3" id="KW-0804">Transcription</keyword>
<organism evidence="5 6">
    <name type="scientific">Flavivirga jejuensis</name>
    <dbReference type="NCBI Taxonomy" id="870487"/>
    <lineage>
        <taxon>Bacteria</taxon>
        <taxon>Pseudomonadati</taxon>
        <taxon>Bacteroidota</taxon>
        <taxon>Flavobacteriia</taxon>
        <taxon>Flavobacteriales</taxon>
        <taxon>Flavobacteriaceae</taxon>
        <taxon>Flavivirga</taxon>
    </lineage>
</organism>
<dbReference type="PROSITE" id="PS00041">
    <property type="entry name" value="HTH_ARAC_FAMILY_1"/>
    <property type="match status" value="1"/>
</dbReference>